<evidence type="ECO:0000256" key="7">
    <source>
        <dbReference type="RuleBase" id="RU004106"/>
    </source>
</evidence>
<dbReference type="PANTHER" id="PTHR11825:SF69">
    <property type="entry name" value="BRANCHED-CHAIN-AMINO-ACID AMINOTRANSFERASE"/>
    <property type="match status" value="1"/>
</dbReference>
<dbReference type="InterPro" id="IPR005786">
    <property type="entry name" value="B_amino_transII"/>
</dbReference>
<dbReference type="InterPro" id="IPR043132">
    <property type="entry name" value="BCAT-like_C"/>
</dbReference>
<evidence type="ECO:0000256" key="5">
    <source>
        <dbReference type="ARBA" id="ARBA00022898"/>
    </source>
</evidence>
<evidence type="ECO:0000256" key="2">
    <source>
        <dbReference type="ARBA" id="ARBA00009320"/>
    </source>
</evidence>
<keyword evidence="9" id="KW-0100">Branched-chain amino acid biosynthesis</keyword>
<keyword evidence="5 8" id="KW-0663">Pyridoxal phosphate</keyword>
<keyword evidence="11" id="KW-1185">Reference proteome</keyword>
<dbReference type="Gene3D" id="3.20.10.10">
    <property type="entry name" value="D-amino Acid Aminotransferase, subunit A, domain 2"/>
    <property type="match status" value="1"/>
</dbReference>
<dbReference type="EC" id="2.6.1.42" evidence="9"/>
<protein>
    <recommendedName>
        <fullName evidence="9">Branched-chain-amino-acid aminotransferase</fullName>
        <ecNumber evidence="9">2.6.1.42</ecNumber>
    </recommendedName>
</protein>
<dbReference type="InterPro" id="IPR036038">
    <property type="entry name" value="Aminotransferase-like"/>
</dbReference>
<evidence type="ECO:0000256" key="3">
    <source>
        <dbReference type="ARBA" id="ARBA00022576"/>
    </source>
</evidence>
<dbReference type="InterPro" id="IPR043131">
    <property type="entry name" value="BCAT-like_N"/>
</dbReference>
<dbReference type="OrthoDB" id="1732691at2759"/>
<dbReference type="GO" id="GO:0005739">
    <property type="term" value="C:mitochondrion"/>
    <property type="evidence" value="ECO:0007669"/>
    <property type="project" value="TreeGrafter"/>
</dbReference>
<dbReference type="Pfam" id="PF01063">
    <property type="entry name" value="Aminotran_4"/>
    <property type="match status" value="1"/>
</dbReference>
<comment type="catalytic activity">
    <reaction evidence="9">
        <text>L-isoleucine + 2-oxoglutarate = (S)-3-methyl-2-oxopentanoate + L-glutamate</text>
        <dbReference type="Rhea" id="RHEA:24801"/>
        <dbReference type="ChEBI" id="CHEBI:16810"/>
        <dbReference type="ChEBI" id="CHEBI:29985"/>
        <dbReference type="ChEBI" id="CHEBI:35146"/>
        <dbReference type="ChEBI" id="CHEBI:58045"/>
        <dbReference type="EC" id="2.6.1.42"/>
    </reaction>
</comment>
<feature type="modified residue" description="N6-(pyridoxal phosphate)lysine" evidence="6">
    <location>
        <position position="216"/>
    </location>
</feature>
<dbReference type="PROSITE" id="PS00770">
    <property type="entry name" value="AA_TRANSFER_CLASS_4"/>
    <property type="match status" value="1"/>
</dbReference>
<evidence type="ECO:0000256" key="6">
    <source>
        <dbReference type="PIRSR" id="PIRSR006468-1"/>
    </source>
</evidence>
<dbReference type="GO" id="GO:0009099">
    <property type="term" value="P:L-valine biosynthetic process"/>
    <property type="evidence" value="ECO:0007669"/>
    <property type="project" value="TreeGrafter"/>
</dbReference>
<dbReference type="GO" id="GO:0004084">
    <property type="term" value="F:branched-chain-amino-acid transaminase activity"/>
    <property type="evidence" value="ECO:0007669"/>
    <property type="project" value="UniProtKB-EC"/>
</dbReference>
<dbReference type="PIRSF" id="PIRSF006468">
    <property type="entry name" value="BCAT1"/>
    <property type="match status" value="1"/>
</dbReference>
<evidence type="ECO:0000256" key="1">
    <source>
        <dbReference type="ARBA" id="ARBA00001933"/>
    </source>
</evidence>
<dbReference type="Gene3D" id="3.30.470.10">
    <property type="match status" value="1"/>
</dbReference>
<keyword evidence="4 9" id="KW-0808">Transferase</keyword>
<dbReference type="InterPro" id="IPR001544">
    <property type="entry name" value="Aminotrans_IV"/>
</dbReference>
<dbReference type="AlphaFoldDB" id="A0A6A6X231"/>
<dbReference type="Proteomes" id="UP000799757">
    <property type="component" value="Unassembled WGS sequence"/>
</dbReference>
<comment type="similarity">
    <text evidence="2 7">Belongs to the class-IV pyridoxal-phosphate-dependent aminotransferase family.</text>
</comment>
<dbReference type="PANTHER" id="PTHR11825">
    <property type="entry name" value="SUBGROUP IIII AMINOTRANSFERASE"/>
    <property type="match status" value="1"/>
</dbReference>
<dbReference type="EMBL" id="MU002076">
    <property type="protein sequence ID" value="KAF2790402.1"/>
    <property type="molecule type" value="Genomic_DNA"/>
</dbReference>
<dbReference type="InterPro" id="IPR018300">
    <property type="entry name" value="Aminotrans_IV_CS"/>
</dbReference>
<dbReference type="SUPFAM" id="SSF56752">
    <property type="entry name" value="D-aminoacid aminotransferase-like PLP-dependent enzymes"/>
    <property type="match status" value="1"/>
</dbReference>
<comment type="catalytic activity">
    <reaction evidence="9">
        <text>L-valine + 2-oxoglutarate = 3-methyl-2-oxobutanoate + L-glutamate</text>
        <dbReference type="Rhea" id="RHEA:24813"/>
        <dbReference type="ChEBI" id="CHEBI:11851"/>
        <dbReference type="ChEBI" id="CHEBI:16810"/>
        <dbReference type="ChEBI" id="CHEBI:29985"/>
        <dbReference type="ChEBI" id="CHEBI:57762"/>
        <dbReference type="EC" id="2.6.1.42"/>
    </reaction>
</comment>
<comment type="cofactor">
    <cofactor evidence="1 8">
        <name>pyridoxal 5'-phosphate</name>
        <dbReference type="ChEBI" id="CHEBI:597326"/>
    </cofactor>
</comment>
<evidence type="ECO:0000256" key="8">
    <source>
        <dbReference type="RuleBase" id="RU004516"/>
    </source>
</evidence>
<gene>
    <name evidence="10" type="ORF">K505DRAFT_311478</name>
</gene>
<dbReference type="GO" id="GO:0009098">
    <property type="term" value="P:L-leucine biosynthetic process"/>
    <property type="evidence" value="ECO:0007669"/>
    <property type="project" value="TreeGrafter"/>
</dbReference>
<comment type="catalytic activity">
    <reaction evidence="9">
        <text>L-leucine + 2-oxoglutarate = 4-methyl-2-oxopentanoate + L-glutamate</text>
        <dbReference type="Rhea" id="RHEA:18321"/>
        <dbReference type="ChEBI" id="CHEBI:16810"/>
        <dbReference type="ChEBI" id="CHEBI:17865"/>
        <dbReference type="ChEBI" id="CHEBI:29985"/>
        <dbReference type="ChEBI" id="CHEBI:57427"/>
        <dbReference type="EC" id="2.6.1.42"/>
    </reaction>
</comment>
<sequence length="396" mass="43773">MASTSSLPALDASRLSISLTETPFPIPTGKTTTKAHTDHLLIVSWTSTQGWSAPQIVPYRPLSLPPTASVLHYATSCYEGTKLYRGYDGKLRVFRLLDNCRRMKDSATRASMPAPDPNELSKLVKELCRVEGPRWLPSETSKGKFLYIRPTIIGIDADLALHVAKEVLLYVVLVTWPENANSPTAIGDKETLPGFKLWASPEDSVRAWPGGTGNHKVSANYGPALKAHSEAEKNGFDQVLWLHGTDRMVTEAGGSNFFVIWKTKDGVLELVTAPLDSGLILPGITRRSILELARTRFNITSKWELDGRTVLATAVNVEEKDFMIVDLIEASEDGRLLAVFVAGTANFVRPVTEINVHSHSIHIDYDAIPHAALLRKWLADMMYGIEESQWTEVIND</sequence>
<name>A0A6A6X231_9PLEO</name>
<organism evidence="10 11">
    <name type="scientific">Melanomma pulvis-pyrius CBS 109.77</name>
    <dbReference type="NCBI Taxonomy" id="1314802"/>
    <lineage>
        <taxon>Eukaryota</taxon>
        <taxon>Fungi</taxon>
        <taxon>Dikarya</taxon>
        <taxon>Ascomycota</taxon>
        <taxon>Pezizomycotina</taxon>
        <taxon>Dothideomycetes</taxon>
        <taxon>Pleosporomycetidae</taxon>
        <taxon>Pleosporales</taxon>
        <taxon>Melanommataceae</taxon>
        <taxon>Melanomma</taxon>
    </lineage>
</organism>
<evidence type="ECO:0000313" key="11">
    <source>
        <dbReference type="Proteomes" id="UP000799757"/>
    </source>
</evidence>
<reference evidence="10" key="1">
    <citation type="journal article" date="2020" name="Stud. Mycol.">
        <title>101 Dothideomycetes genomes: a test case for predicting lifestyles and emergence of pathogens.</title>
        <authorList>
            <person name="Haridas S."/>
            <person name="Albert R."/>
            <person name="Binder M."/>
            <person name="Bloem J."/>
            <person name="Labutti K."/>
            <person name="Salamov A."/>
            <person name="Andreopoulos B."/>
            <person name="Baker S."/>
            <person name="Barry K."/>
            <person name="Bills G."/>
            <person name="Bluhm B."/>
            <person name="Cannon C."/>
            <person name="Castanera R."/>
            <person name="Culley D."/>
            <person name="Daum C."/>
            <person name="Ezra D."/>
            <person name="Gonzalez J."/>
            <person name="Henrissat B."/>
            <person name="Kuo A."/>
            <person name="Liang C."/>
            <person name="Lipzen A."/>
            <person name="Lutzoni F."/>
            <person name="Magnuson J."/>
            <person name="Mondo S."/>
            <person name="Nolan M."/>
            <person name="Ohm R."/>
            <person name="Pangilinan J."/>
            <person name="Park H.-J."/>
            <person name="Ramirez L."/>
            <person name="Alfaro M."/>
            <person name="Sun H."/>
            <person name="Tritt A."/>
            <person name="Yoshinaga Y."/>
            <person name="Zwiers L.-H."/>
            <person name="Turgeon B."/>
            <person name="Goodwin S."/>
            <person name="Spatafora J."/>
            <person name="Crous P."/>
            <person name="Grigoriev I."/>
        </authorList>
    </citation>
    <scope>NUCLEOTIDE SEQUENCE</scope>
    <source>
        <strain evidence="10">CBS 109.77</strain>
    </source>
</reference>
<proteinExistence type="inferred from homology"/>
<keyword evidence="9" id="KW-0028">Amino-acid biosynthesis</keyword>
<evidence type="ECO:0000256" key="9">
    <source>
        <dbReference type="RuleBase" id="RU004517"/>
    </source>
</evidence>
<keyword evidence="3 9" id="KW-0032">Aminotransferase</keyword>
<accession>A0A6A6X231</accession>
<evidence type="ECO:0000256" key="4">
    <source>
        <dbReference type="ARBA" id="ARBA00022679"/>
    </source>
</evidence>
<evidence type="ECO:0000313" key="10">
    <source>
        <dbReference type="EMBL" id="KAF2790402.1"/>
    </source>
</evidence>